<organism evidence="1 2">
    <name type="scientific">Ancylostoma ceylanicum</name>
    <dbReference type="NCBI Taxonomy" id="53326"/>
    <lineage>
        <taxon>Eukaryota</taxon>
        <taxon>Metazoa</taxon>
        <taxon>Ecdysozoa</taxon>
        <taxon>Nematoda</taxon>
        <taxon>Chromadorea</taxon>
        <taxon>Rhabditida</taxon>
        <taxon>Rhabditina</taxon>
        <taxon>Rhabditomorpha</taxon>
        <taxon>Strongyloidea</taxon>
        <taxon>Ancylostomatidae</taxon>
        <taxon>Ancylostomatinae</taxon>
        <taxon>Ancylostoma</taxon>
    </lineage>
</organism>
<reference evidence="2" key="1">
    <citation type="journal article" date="2015" name="Nat. Genet.">
        <title>The genome and transcriptome of the zoonotic hookworm Ancylostoma ceylanicum identify infection-specific gene families.</title>
        <authorList>
            <person name="Schwarz E.M."/>
            <person name="Hu Y."/>
            <person name="Antoshechkin I."/>
            <person name="Miller M.M."/>
            <person name="Sternberg P.W."/>
            <person name="Aroian R.V."/>
        </authorList>
    </citation>
    <scope>NUCLEOTIDE SEQUENCE</scope>
    <source>
        <strain evidence="2">HY135</strain>
    </source>
</reference>
<proteinExistence type="predicted"/>
<evidence type="ECO:0000313" key="2">
    <source>
        <dbReference type="Proteomes" id="UP000024635"/>
    </source>
</evidence>
<name>A0A016SKF7_9BILA</name>
<dbReference type="Proteomes" id="UP000024635">
    <property type="component" value="Unassembled WGS sequence"/>
</dbReference>
<dbReference type="AlphaFoldDB" id="A0A016SKF7"/>
<gene>
    <name evidence="1" type="primary">Acey_s0213.g2280</name>
    <name evidence="1" type="ORF">Y032_0213g2280</name>
</gene>
<dbReference type="EMBL" id="JARK01001549">
    <property type="protein sequence ID" value="EYB90836.1"/>
    <property type="molecule type" value="Genomic_DNA"/>
</dbReference>
<protein>
    <submittedName>
        <fullName evidence="1">Uncharacterized protein</fullName>
    </submittedName>
</protein>
<sequence>MKNAHCDDFEIELNNQLVERVEHYVYLGQGWKTLCDCSSRDDGKQVGCVFKFSSKTRTYQHRPRVNYSTAACYLHYFTDLKPGT</sequence>
<evidence type="ECO:0000313" key="1">
    <source>
        <dbReference type="EMBL" id="EYB90836.1"/>
    </source>
</evidence>
<keyword evidence="2" id="KW-1185">Reference proteome</keyword>
<comment type="caution">
    <text evidence="1">The sequence shown here is derived from an EMBL/GenBank/DDBJ whole genome shotgun (WGS) entry which is preliminary data.</text>
</comment>
<accession>A0A016SKF7</accession>